<name>A0A6G0X0M7_9STRA</name>
<dbReference type="AlphaFoldDB" id="A0A6G0X0M7"/>
<dbReference type="GO" id="GO:0005524">
    <property type="term" value="F:ATP binding"/>
    <property type="evidence" value="ECO:0007669"/>
    <property type="project" value="UniProtKB-UniRule"/>
</dbReference>
<sequence>MHRISSNDDKKRDRSLSMSLSSSSYVSPQRRQPKKKLMLDREKLLDMNQVKAAIDAEEYPETPEYFRQQRRRMPQVPRVSPLQTKTTAVPILEQQSFLQTRVHTLTQALIKANLHHKRTQEHLTWALEEHATVQFEKQQLEQQLSEVMTSTHMNGHRVIQPSGLSDNISEQAELLAEQAHHLRVENHELKMAFMSEMQALQASLGQLTMSWRAQQQSQARAMKSRHHEQEITALEAKCNALMAERKLLHNTIQELRGNIRVFCRLRPVGRTQSAVRVESDTRLTIQDSGVESAFIVDKIFDQASTQHDVYVEVQPLITSAMDGYNVCILAYGQTGSGKTHTMMGSLHSDANQLVALDHVEYDASSSRGLCTRVFRDVFNQLHGDNNQSEVEVHISCVEIYNEKLVDLVQPSPTPLDVRMDKKSGVSVPNRTWVAVSKVDECVLVMEKALRHRSVAANDLNDASSRSHCITSLKVRRTDGALVMESKINLVDLAGSERLGTSNSEGERRSEATHINKSLLALRHVLLQLKNKQEYISYRDSKLTMLLQDAIGGHAKTLLFVCVNPATKCALESKCSLAFGERTNSVELGKAKQNVTKLKK</sequence>
<dbReference type="InterPro" id="IPR027640">
    <property type="entry name" value="Kinesin-like_fam"/>
</dbReference>
<proteinExistence type="inferred from homology"/>
<keyword evidence="5" id="KW-0175">Coiled coil</keyword>
<evidence type="ECO:0000256" key="6">
    <source>
        <dbReference type="SAM" id="MobiDB-lite"/>
    </source>
</evidence>
<dbReference type="PANTHER" id="PTHR47972:SF28">
    <property type="entry name" value="KINESIN-LIKE PROTEIN KLP-3"/>
    <property type="match status" value="1"/>
</dbReference>
<keyword evidence="4" id="KW-0493">Microtubule</keyword>
<dbReference type="GO" id="GO:0007018">
    <property type="term" value="P:microtubule-based movement"/>
    <property type="evidence" value="ECO:0007669"/>
    <property type="project" value="InterPro"/>
</dbReference>
<keyword evidence="1 3" id="KW-0547">Nucleotide-binding</keyword>
<dbReference type="GO" id="GO:0005874">
    <property type="term" value="C:microtubule"/>
    <property type="evidence" value="ECO:0007669"/>
    <property type="project" value="UniProtKB-KW"/>
</dbReference>
<dbReference type="PANTHER" id="PTHR47972">
    <property type="entry name" value="KINESIN-LIKE PROTEIN KLP-3"/>
    <property type="match status" value="1"/>
</dbReference>
<keyword evidence="2 3" id="KW-0067">ATP-binding</keyword>
<reference evidence="8 9" key="1">
    <citation type="submission" date="2019-07" db="EMBL/GenBank/DDBJ databases">
        <title>Genomics analysis of Aphanomyces spp. identifies a new class of oomycete effector associated with host adaptation.</title>
        <authorList>
            <person name="Gaulin E."/>
        </authorList>
    </citation>
    <scope>NUCLEOTIDE SEQUENCE [LARGE SCALE GENOMIC DNA]</scope>
    <source>
        <strain evidence="8 9">ATCC 201684</strain>
    </source>
</reference>
<evidence type="ECO:0000256" key="5">
    <source>
        <dbReference type="SAM" id="Coils"/>
    </source>
</evidence>
<gene>
    <name evidence="8" type="ORF">Ae201684_009676</name>
</gene>
<dbReference type="Proteomes" id="UP000481153">
    <property type="component" value="Unassembled WGS sequence"/>
</dbReference>
<evidence type="ECO:0000313" key="8">
    <source>
        <dbReference type="EMBL" id="KAF0733430.1"/>
    </source>
</evidence>
<keyword evidence="3 4" id="KW-0505">Motor protein</keyword>
<dbReference type="GO" id="GO:0003777">
    <property type="term" value="F:microtubule motor activity"/>
    <property type="evidence" value="ECO:0007669"/>
    <property type="project" value="InterPro"/>
</dbReference>
<comment type="similarity">
    <text evidence="3 4">Belongs to the TRAFAC class myosin-kinesin ATPase superfamily. Kinesin family.</text>
</comment>
<evidence type="ECO:0000256" key="3">
    <source>
        <dbReference type="PROSITE-ProRule" id="PRU00283"/>
    </source>
</evidence>
<organism evidence="8 9">
    <name type="scientific">Aphanomyces euteiches</name>
    <dbReference type="NCBI Taxonomy" id="100861"/>
    <lineage>
        <taxon>Eukaryota</taxon>
        <taxon>Sar</taxon>
        <taxon>Stramenopiles</taxon>
        <taxon>Oomycota</taxon>
        <taxon>Saprolegniomycetes</taxon>
        <taxon>Saprolegniales</taxon>
        <taxon>Verrucalvaceae</taxon>
        <taxon>Aphanomyces</taxon>
    </lineage>
</organism>
<protein>
    <recommendedName>
        <fullName evidence="4">Kinesin-like protein</fullName>
    </recommendedName>
</protein>
<accession>A0A6G0X0M7</accession>
<evidence type="ECO:0000256" key="4">
    <source>
        <dbReference type="RuleBase" id="RU000394"/>
    </source>
</evidence>
<dbReference type="PRINTS" id="PR00380">
    <property type="entry name" value="KINESINHEAVY"/>
</dbReference>
<dbReference type="InterPro" id="IPR036961">
    <property type="entry name" value="Kinesin_motor_dom_sf"/>
</dbReference>
<dbReference type="PROSITE" id="PS00411">
    <property type="entry name" value="KINESIN_MOTOR_1"/>
    <property type="match status" value="1"/>
</dbReference>
<dbReference type="EMBL" id="VJMJ01000122">
    <property type="protein sequence ID" value="KAF0733430.1"/>
    <property type="molecule type" value="Genomic_DNA"/>
</dbReference>
<evidence type="ECO:0000313" key="9">
    <source>
        <dbReference type="Proteomes" id="UP000481153"/>
    </source>
</evidence>
<evidence type="ECO:0000256" key="2">
    <source>
        <dbReference type="ARBA" id="ARBA00022840"/>
    </source>
</evidence>
<dbReference type="SUPFAM" id="SSF52540">
    <property type="entry name" value="P-loop containing nucleoside triphosphate hydrolases"/>
    <property type="match status" value="1"/>
</dbReference>
<dbReference type="GO" id="GO:0008017">
    <property type="term" value="F:microtubule binding"/>
    <property type="evidence" value="ECO:0007669"/>
    <property type="project" value="InterPro"/>
</dbReference>
<comment type="caution">
    <text evidence="8">The sequence shown here is derived from an EMBL/GenBank/DDBJ whole genome shotgun (WGS) entry which is preliminary data.</text>
</comment>
<feature type="compositionally biased region" description="Basic and acidic residues" evidence="6">
    <location>
        <begin position="1"/>
        <end position="15"/>
    </location>
</feature>
<dbReference type="InterPro" id="IPR001752">
    <property type="entry name" value="Kinesin_motor_dom"/>
</dbReference>
<dbReference type="Gene3D" id="3.40.850.10">
    <property type="entry name" value="Kinesin motor domain"/>
    <property type="match status" value="1"/>
</dbReference>
<evidence type="ECO:0000256" key="1">
    <source>
        <dbReference type="ARBA" id="ARBA00022741"/>
    </source>
</evidence>
<evidence type="ECO:0000259" key="7">
    <source>
        <dbReference type="PROSITE" id="PS50067"/>
    </source>
</evidence>
<dbReference type="InterPro" id="IPR027417">
    <property type="entry name" value="P-loop_NTPase"/>
</dbReference>
<dbReference type="SMART" id="SM00129">
    <property type="entry name" value="KISc"/>
    <property type="match status" value="1"/>
</dbReference>
<dbReference type="InterPro" id="IPR019821">
    <property type="entry name" value="Kinesin_motor_CS"/>
</dbReference>
<keyword evidence="9" id="KW-1185">Reference proteome</keyword>
<feature type="binding site" evidence="3">
    <location>
        <begin position="332"/>
        <end position="339"/>
    </location>
    <ligand>
        <name>ATP</name>
        <dbReference type="ChEBI" id="CHEBI:30616"/>
    </ligand>
</feature>
<feature type="coiled-coil region" evidence="5">
    <location>
        <begin position="224"/>
        <end position="258"/>
    </location>
</feature>
<dbReference type="PROSITE" id="PS50067">
    <property type="entry name" value="KINESIN_MOTOR_2"/>
    <property type="match status" value="1"/>
</dbReference>
<dbReference type="Pfam" id="PF00225">
    <property type="entry name" value="Kinesin"/>
    <property type="match status" value="1"/>
</dbReference>
<feature type="domain" description="Kinesin motor" evidence="7">
    <location>
        <begin position="258"/>
        <end position="585"/>
    </location>
</feature>
<dbReference type="VEuPathDB" id="FungiDB:AeMF1_001782"/>
<feature type="region of interest" description="Disordered" evidence="6">
    <location>
        <begin position="1"/>
        <end position="36"/>
    </location>
</feature>